<keyword evidence="3" id="KW-1185">Reference proteome</keyword>
<evidence type="ECO:0000256" key="1">
    <source>
        <dbReference type="SAM" id="MobiDB-lite"/>
    </source>
</evidence>
<reference evidence="2" key="1">
    <citation type="submission" date="2019-08" db="EMBL/GenBank/DDBJ databases">
        <title>Complete genome sequence of a mangrove-derived Streptomyces xiamenensis.</title>
        <authorList>
            <person name="Xu J."/>
        </authorList>
    </citation>
    <scope>NUCLEOTIDE SEQUENCE</scope>
    <source>
        <strain evidence="2">318</strain>
    </source>
</reference>
<accession>A0A0F7FXF2</accession>
<dbReference type="EMBL" id="CP009922">
    <property type="protein sequence ID" value="AKG44778.1"/>
    <property type="molecule type" value="Genomic_DNA"/>
</dbReference>
<evidence type="ECO:0000313" key="3">
    <source>
        <dbReference type="Proteomes" id="UP000034034"/>
    </source>
</evidence>
<dbReference type="Proteomes" id="UP000034034">
    <property type="component" value="Chromosome"/>
</dbReference>
<feature type="region of interest" description="Disordered" evidence="1">
    <location>
        <begin position="1"/>
        <end position="26"/>
    </location>
</feature>
<dbReference type="AlphaFoldDB" id="A0A0F7FXF2"/>
<feature type="compositionally biased region" description="Polar residues" evidence="1">
    <location>
        <begin position="1"/>
        <end position="12"/>
    </location>
</feature>
<dbReference type="KEGG" id="sxi:SXIM_33940"/>
<dbReference type="STRING" id="408015.SXIM_33940"/>
<dbReference type="PATRIC" id="fig|408015.6.peg.3436"/>
<organism evidence="2 3">
    <name type="scientific">Streptomyces xiamenensis</name>
    <dbReference type="NCBI Taxonomy" id="408015"/>
    <lineage>
        <taxon>Bacteria</taxon>
        <taxon>Bacillati</taxon>
        <taxon>Actinomycetota</taxon>
        <taxon>Actinomycetes</taxon>
        <taxon>Kitasatosporales</taxon>
        <taxon>Streptomycetaceae</taxon>
        <taxon>Streptomyces</taxon>
    </lineage>
</organism>
<dbReference type="HOGENOM" id="CLU_177080_1_0_11"/>
<evidence type="ECO:0000313" key="2">
    <source>
        <dbReference type="EMBL" id="AKG44778.1"/>
    </source>
</evidence>
<proteinExistence type="predicted"/>
<name>A0A0F7FXF2_9ACTN</name>
<sequence>MSGMSEAQNAQSEHSERFTTFKPPRGGVMTKEVGAITGELELHTRADEDGVLTLRVRYAGADEWYTLEGAPYQLYDARDAGVLHDILVELLHRPQP</sequence>
<protein>
    <submittedName>
        <fullName evidence="2">Uncharacterized protein</fullName>
    </submittedName>
</protein>
<gene>
    <name evidence="2" type="ORF">SXIM_33940</name>
</gene>